<dbReference type="InterPro" id="IPR003010">
    <property type="entry name" value="C-N_Hydrolase"/>
</dbReference>
<keyword evidence="4" id="KW-1185">Reference proteome</keyword>
<dbReference type="RefSeq" id="WP_069305589.1">
    <property type="nucleotide sequence ID" value="NZ_MCRJ01000004.1"/>
</dbReference>
<dbReference type="EMBL" id="MCRJ01000004">
    <property type="protein sequence ID" value="ODN72316.1"/>
    <property type="molecule type" value="Genomic_DNA"/>
</dbReference>
<dbReference type="Gene3D" id="3.60.110.10">
    <property type="entry name" value="Carbon-nitrogen hydrolase"/>
    <property type="match status" value="1"/>
</dbReference>
<protein>
    <submittedName>
        <fullName evidence="3">(R)-stereoselective amidase</fullName>
        <ecNumber evidence="3">3.5.1.100</ecNumber>
    </submittedName>
</protein>
<dbReference type="Proteomes" id="UP000094622">
    <property type="component" value="Unassembled WGS sequence"/>
</dbReference>
<keyword evidence="1 3" id="KW-0378">Hydrolase</keyword>
<dbReference type="SUPFAM" id="SSF56317">
    <property type="entry name" value="Carbon-nitrogen hydrolase"/>
    <property type="match status" value="1"/>
</dbReference>
<dbReference type="InterPro" id="IPR036526">
    <property type="entry name" value="C-N_Hydrolase_sf"/>
</dbReference>
<dbReference type="EC" id="3.5.1.100" evidence="3"/>
<dbReference type="OrthoDB" id="9811121at2"/>
<dbReference type="PROSITE" id="PS50263">
    <property type="entry name" value="CN_HYDROLASE"/>
    <property type="match status" value="1"/>
</dbReference>
<evidence type="ECO:0000313" key="4">
    <source>
        <dbReference type="Proteomes" id="UP000094622"/>
    </source>
</evidence>
<evidence type="ECO:0000256" key="1">
    <source>
        <dbReference type="ARBA" id="ARBA00022801"/>
    </source>
</evidence>
<evidence type="ECO:0000259" key="2">
    <source>
        <dbReference type="PROSITE" id="PS50263"/>
    </source>
</evidence>
<dbReference type="InterPro" id="IPR050345">
    <property type="entry name" value="Aliph_Amidase/BUP"/>
</dbReference>
<comment type="caution">
    <text evidence="3">The sequence shown here is derived from an EMBL/GenBank/DDBJ whole genome shotgun (WGS) entry which is preliminary data.</text>
</comment>
<name>A0A1E3H948_9HYPH</name>
<gene>
    <name evidence="3" type="primary">ramA</name>
    <name evidence="3" type="ORF">A6302_00381</name>
</gene>
<feature type="domain" description="CN hydrolase" evidence="2">
    <location>
        <begin position="3"/>
        <end position="249"/>
    </location>
</feature>
<organism evidence="3 4">
    <name type="scientific">Methylobrevis pamukkalensis</name>
    <dbReference type="NCBI Taxonomy" id="1439726"/>
    <lineage>
        <taxon>Bacteria</taxon>
        <taxon>Pseudomonadati</taxon>
        <taxon>Pseudomonadota</taxon>
        <taxon>Alphaproteobacteria</taxon>
        <taxon>Hyphomicrobiales</taxon>
        <taxon>Pleomorphomonadaceae</taxon>
        <taxon>Methylobrevis</taxon>
    </lineage>
</organism>
<reference evidence="3 4" key="1">
    <citation type="submission" date="2016-07" db="EMBL/GenBank/DDBJ databases">
        <title>Draft Genome Sequence of Methylobrevis pamukkalensis PK2.</title>
        <authorList>
            <person name="Vasilenko O.V."/>
            <person name="Doronina N.V."/>
            <person name="Shmareva M.N."/>
            <person name="Tarlachkov S.V."/>
            <person name="Mustakhimov I."/>
            <person name="Trotsenko Y.A."/>
        </authorList>
    </citation>
    <scope>NUCLEOTIDE SEQUENCE [LARGE SCALE GENOMIC DNA]</scope>
    <source>
        <strain evidence="3 4">PK2</strain>
    </source>
</reference>
<evidence type="ECO:0000313" key="3">
    <source>
        <dbReference type="EMBL" id="ODN72316.1"/>
    </source>
</evidence>
<dbReference type="Pfam" id="PF00795">
    <property type="entry name" value="CN_hydrolase"/>
    <property type="match status" value="1"/>
</dbReference>
<dbReference type="PANTHER" id="PTHR43674">
    <property type="entry name" value="NITRILASE C965.09-RELATED"/>
    <property type="match status" value="1"/>
</dbReference>
<proteinExistence type="predicted"/>
<dbReference type="PANTHER" id="PTHR43674:SF2">
    <property type="entry name" value="BETA-UREIDOPROPIONASE"/>
    <property type="match status" value="1"/>
</dbReference>
<dbReference type="AlphaFoldDB" id="A0A1E3H948"/>
<dbReference type="GO" id="GO:0016811">
    <property type="term" value="F:hydrolase activity, acting on carbon-nitrogen (but not peptide) bonds, in linear amides"/>
    <property type="evidence" value="ECO:0007669"/>
    <property type="project" value="TreeGrafter"/>
</dbReference>
<accession>A0A1E3H948</accession>
<sequence>MSLGVAAVQFQSALYRPDENRARTLDLIDQAAAAGAKLVILPELSISGYGIDRDGLEACAEPVDGPTLQAWQAAAARLGIHIAGGFCERADGRLYNAAMLVGPDGLVGHYRKLHLFDREKHVFTPGDLGLPVADLPFGKVGICVCYDLRFVEVVRALALKGASIIAVPTAWVGGFDADPFDAMGYIGQARGAILQANLSQVFICCASQPGRRDDVRFLGSSLIVDPWGTVLAGPLDPDREGIALAAIDPSAAKAAQVRSELVRPREDRRTDVYAITVDGTAW</sequence>